<dbReference type="PANTHER" id="PTHR10026">
    <property type="entry name" value="CYCLIN"/>
    <property type="match status" value="1"/>
</dbReference>
<dbReference type="Gene3D" id="3.20.20.80">
    <property type="entry name" value="Glycosidases"/>
    <property type="match status" value="2"/>
</dbReference>
<feature type="domain" description="Cyclin-like" evidence="11">
    <location>
        <begin position="413"/>
        <end position="498"/>
    </location>
</feature>
<evidence type="ECO:0000259" key="11">
    <source>
        <dbReference type="SMART" id="SM00385"/>
    </source>
</evidence>
<comment type="caution">
    <text evidence="12">The sequence shown here is derived from an EMBL/GenBank/DDBJ whole genome shotgun (WGS) entry which is preliminary data.</text>
</comment>
<dbReference type="InterPro" id="IPR043198">
    <property type="entry name" value="Cyclin/Ssn8"/>
</dbReference>
<comment type="similarity">
    <text evidence="7">Belongs to the cyclin family. Cyclin T subfamily.</text>
</comment>
<dbReference type="Gene3D" id="1.10.472.10">
    <property type="entry name" value="Cyclin-like"/>
    <property type="match status" value="2"/>
</dbReference>
<evidence type="ECO:0000256" key="6">
    <source>
        <dbReference type="ARBA" id="ARBA00023326"/>
    </source>
</evidence>
<accession>A0A5N6MP62</accession>
<dbReference type="AlphaFoldDB" id="A0A5N6MP62"/>
<dbReference type="Proteomes" id="UP000326396">
    <property type="component" value="Linkage Group LG5"/>
</dbReference>
<dbReference type="EMBL" id="SZYD01000015">
    <property type="protein sequence ID" value="KAD3641816.1"/>
    <property type="molecule type" value="Genomic_DNA"/>
</dbReference>
<name>A0A5N6MP62_9ASTR</name>
<dbReference type="GO" id="GO:0016161">
    <property type="term" value="F:beta-amylase activity"/>
    <property type="evidence" value="ECO:0007669"/>
    <property type="project" value="UniProtKB-EC"/>
</dbReference>
<evidence type="ECO:0000256" key="8">
    <source>
        <dbReference type="RuleBase" id="RU000383"/>
    </source>
</evidence>
<evidence type="ECO:0000256" key="10">
    <source>
        <dbReference type="SAM" id="MobiDB-lite"/>
    </source>
</evidence>
<dbReference type="GO" id="GO:0000272">
    <property type="term" value="P:polysaccharide catabolic process"/>
    <property type="evidence" value="ECO:0007669"/>
    <property type="project" value="UniProtKB-KW"/>
</dbReference>
<comment type="catalytic activity">
    <reaction evidence="9">
        <text>Hydrolysis of (1-&gt;4)-alpha-D-glucosidic linkages in polysaccharides so as to remove successive maltose units from the non-reducing ends of the chains.</text>
        <dbReference type="EC" id="3.2.1.2"/>
    </reaction>
</comment>
<dbReference type="SUPFAM" id="SSF51445">
    <property type="entry name" value="(Trans)glycosidases"/>
    <property type="match status" value="1"/>
</dbReference>
<comment type="similarity">
    <text evidence="1 9">Belongs to the glycosyl hydrolase 14 family.</text>
</comment>
<dbReference type="InterPro" id="IPR036915">
    <property type="entry name" value="Cyclin-like_sf"/>
</dbReference>
<dbReference type="InterPro" id="IPR001554">
    <property type="entry name" value="Glyco_hydro_14"/>
</dbReference>
<proteinExistence type="inferred from homology"/>
<gene>
    <name evidence="12" type="ORF">E3N88_31040</name>
</gene>
<evidence type="ECO:0000256" key="4">
    <source>
        <dbReference type="ARBA" id="ARBA00023277"/>
    </source>
</evidence>
<feature type="compositionally biased region" description="Basic and acidic residues" evidence="10">
    <location>
        <begin position="561"/>
        <end position="600"/>
    </location>
</feature>
<keyword evidence="13" id="KW-1185">Reference proteome</keyword>
<evidence type="ECO:0000256" key="2">
    <source>
        <dbReference type="ARBA" id="ARBA00022618"/>
    </source>
</evidence>
<dbReference type="GO" id="GO:0006357">
    <property type="term" value="P:regulation of transcription by RNA polymerase II"/>
    <property type="evidence" value="ECO:0007669"/>
    <property type="project" value="InterPro"/>
</dbReference>
<dbReference type="CDD" id="cd20587">
    <property type="entry name" value="CYCLIN_AcCycT_rpt1"/>
    <property type="match status" value="1"/>
</dbReference>
<organism evidence="12 13">
    <name type="scientific">Mikania micrantha</name>
    <name type="common">bitter vine</name>
    <dbReference type="NCBI Taxonomy" id="192012"/>
    <lineage>
        <taxon>Eukaryota</taxon>
        <taxon>Viridiplantae</taxon>
        <taxon>Streptophyta</taxon>
        <taxon>Embryophyta</taxon>
        <taxon>Tracheophyta</taxon>
        <taxon>Spermatophyta</taxon>
        <taxon>Magnoliopsida</taxon>
        <taxon>eudicotyledons</taxon>
        <taxon>Gunneridae</taxon>
        <taxon>Pentapetalae</taxon>
        <taxon>asterids</taxon>
        <taxon>campanulids</taxon>
        <taxon>Asterales</taxon>
        <taxon>Asteraceae</taxon>
        <taxon>Asteroideae</taxon>
        <taxon>Heliantheae alliance</taxon>
        <taxon>Eupatorieae</taxon>
        <taxon>Mikania</taxon>
    </lineage>
</organism>
<dbReference type="OrthoDB" id="10264655at2759"/>
<protein>
    <recommendedName>
        <fullName evidence="9">Beta-amylase</fullName>
        <ecNumber evidence="9">3.2.1.2</ecNumber>
    </recommendedName>
</protein>
<keyword evidence="9" id="KW-0326">Glycosidase</keyword>
<dbReference type="SMART" id="SM00385">
    <property type="entry name" value="CYCLIN"/>
    <property type="match status" value="2"/>
</dbReference>
<dbReference type="GO" id="GO:0051301">
    <property type="term" value="P:cell division"/>
    <property type="evidence" value="ECO:0007669"/>
    <property type="project" value="UniProtKB-KW"/>
</dbReference>
<keyword evidence="4 9" id="KW-0119">Carbohydrate metabolism</keyword>
<dbReference type="Pfam" id="PF00134">
    <property type="entry name" value="Cyclin_N"/>
    <property type="match status" value="1"/>
</dbReference>
<dbReference type="GO" id="GO:0016538">
    <property type="term" value="F:cyclin-dependent protein serine/threonine kinase regulator activity"/>
    <property type="evidence" value="ECO:0007669"/>
    <property type="project" value="InterPro"/>
</dbReference>
<evidence type="ECO:0000256" key="3">
    <source>
        <dbReference type="ARBA" id="ARBA00023127"/>
    </source>
</evidence>
<feature type="region of interest" description="Disordered" evidence="10">
    <location>
        <begin position="510"/>
        <end position="600"/>
    </location>
</feature>
<feature type="domain" description="Cyclin-like" evidence="11">
    <location>
        <begin position="298"/>
        <end position="400"/>
    </location>
</feature>
<keyword evidence="9" id="KW-0378">Hydrolase</keyword>
<dbReference type="FunFam" id="1.10.472.10:FF:000026">
    <property type="entry name" value="Cyclin-T1-5 like"/>
    <property type="match status" value="1"/>
</dbReference>
<keyword evidence="3 8" id="KW-0195">Cyclin</keyword>
<evidence type="ECO:0000256" key="9">
    <source>
        <dbReference type="RuleBase" id="RU000509"/>
    </source>
</evidence>
<sequence>MTGRELLQRSCWILYSIDPVPFSSEASLFHLLLISTTLSSPPAMKIFSYGFGDAGTRTKVVGRVYIADEAPPDQNIPFHHEMYHERDFMGTQHVPVYVMLPECVLRGRIAVEDGSIAEIEVDLGSCGELCYPSYPAKHEFFCDDGDYDSAYGRFFLNLYSGDRVLTMANLAFEGTPISVKLSAIYWWYKTASYAAELTAGFYNWASHDAYAPIASMLKKHETALNFIKQKLPKTALLSSDPMHFGMYDGGSYRHSDDKFEENGGRWYFSRKEIEENSPSRPDGVDLKRETYLLKSYCTFLQDLGMRLKVPQLAIATAIIFCHRFFLRQLHAKIDKRTIATVCMFLAGKVEETPRPLKDVILVSYEINNRKDPEAIQRIKQKEVYEQQKELILIGERAVLATLGFDFNVHHPYKPLAEAIKKFKVAQNALAKVAWNFVNDGLRTSLCLQFKSHHIAAGAIFLATKFLKVKLPSDGEKVWWQEFDATPRQLEEICNQMLELYEQYRVAPSQTSEVLDGSTGGGATQKGPTRSLPNDEDGSNNRNIRPGTSSPPPDQSCQNIKGDTEFNESKHEHYVDGSEGHNEEIQERREVLEPSKEKHQERILDYKGQSPQDAIKRIDKDTVKAILEKRRKARVGDVT</sequence>
<dbReference type="InterPro" id="IPR006671">
    <property type="entry name" value="Cyclin_N"/>
</dbReference>
<evidence type="ECO:0000256" key="7">
    <source>
        <dbReference type="ARBA" id="ARBA00061204"/>
    </source>
</evidence>
<dbReference type="InterPro" id="IPR017853">
    <property type="entry name" value="GH"/>
</dbReference>
<keyword evidence="6 9" id="KW-0624">Polysaccharide degradation</keyword>
<dbReference type="InterPro" id="IPR013763">
    <property type="entry name" value="Cyclin-like_dom"/>
</dbReference>
<dbReference type="EC" id="3.2.1.2" evidence="9"/>
<reference evidence="12 13" key="1">
    <citation type="submission" date="2019-05" db="EMBL/GenBank/DDBJ databases">
        <title>Mikania micrantha, genome provides insights into the molecular mechanism of rapid growth.</title>
        <authorList>
            <person name="Liu B."/>
        </authorList>
    </citation>
    <scope>NUCLEOTIDE SEQUENCE [LARGE SCALE GENOMIC DNA]</scope>
    <source>
        <strain evidence="12">NLD-2019</strain>
        <tissue evidence="12">Leaf</tissue>
    </source>
</reference>
<dbReference type="Pfam" id="PF01373">
    <property type="entry name" value="Glyco_hydro_14"/>
    <property type="match status" value="1"/>
</dbReference>
<dbReference type="FunFam" id="1.10.472.10:FF:000028">
    <property type="entry name" value="Cyclin-T1-5 like"/>
    <property type="match status" value="1"/>
</dbReference>
<keyword evidence="2" id="KW-0132">Cell division</keyword>
<evidence type="ECO:0000256" key="5">
    <source>
        <dbReference type="ARBA" id="ARBA00023306"/>
    </source>
</evidence>
<evidence type="ECO:0000313" key="12">
    <source>
        <dbReference type="EMBL" id="KAD3641816.1"/>
    </source>
</evidence>
<evidence type="ECO:0000256" key="1">
    <source>
        <dbReference type="ARBA" id="ARBA00005652"/>
    </source>
</evidence>
<dbReference type="SUPFAM" id="SSF47954">
    <property type="entry name" value="Cyclin-like"/>
    <property type="match status" value="2"/>
</dbReference>
<evidence type="ECO:0000313" key="13">
    <source>
        <dbReference type="Proteomes" id="UP000326396"/>
    </source>
</evidence>
<dbReference type="CDD" id="cd20588">
    <property type="entry name" value="CYCLIN_AcCycT_rpt2"/>
    <property type="match status" value="1"/>
</dbReference>
<keyword evidence="5" id="KW-0131">Cell cycle</keyword>